<comment type="caution">
    <text evidence="1">The sequence shown here is derived from an EMBL/GenBank/DDBJ whole genome shotgun (WGS) entry which is preliminary data.</text>
</comment>
<gene>
    <name evidence="1" type="ORF">PG996_004082</name>
</gene>
<reference evidence="1 2" key="1">
    <citation type="submission" date="2023-01" db="EMBL/GenBank/DDBJ databases">
        <title>Analysis of 21 Apiospora genomes using comparative genomics revels a genus with tremendous synthesis potential of carbohydrate active enzymes and secondary metabolites.</title>
        <authorList>
            <person name="Sorensen T."/>
        </authorList>
    </citation>
    <scope>NUCLEOTIDE SEQUENCE [LARGE SCALE GENOMIC DNA]</scope>
    <source>
        <strain evidence="1 2">CBS 83171</strain>
    </source>
</reference>
<dbReference type="EMBL" id="JAQQWM010000002">
    <property type="protein sequence ID" value="KAK8077912.1"/>
    <property type="molecule type" value="Genomic_DNA"/>
</dbReference>
<name>A0ABR1W347_9PEZI</name>
<organism evidence="1 2">
    <name type="scientific">Apiospora saccharicola</name>
    <dbReference type="NCBI Taxonomy" id="335842"/>
    <lineage>
        <taxon>Eukaryota</taxon>
        <taxon>Fungi</taxon>
        <taxon>Dikarya</taxon>
        <taxon>Ascomycota</taxon>
        <taxon>Pezizomycotina</taxon>
        <taxon>Sordariomycetes</taxon>
        <taxon>Xylariomycetidae</taxon>
        <taxon>Amphisphaeriales</taxon>
        <taxon>Apiosporaceae</taxon>
        <taxon>Apiospora</taxon>
    </lineage>
</organism>
<keyword evidence="2" id="KW-1185">Reference proteome</keyword>
<accession>A0ABR1W347</accession>
<sequence>MKNVVCFADDSYCDYATLEVGTSTYLLALSPVVMKEKCPSWPTQLVKRRKNAEKADHLRHKCTERDFKALKVILGIAHDKTPDLSTIPLANMHDLKIVAMKLDALRTIEEWAHNFLSQLKTQFEGGKAVNHYSSLSTVGWPCTLRLSVEFRHREMFAIASKHFIHKCRLVRAEESYWTFGFLSWEDSQFEMNTTDLFASILLNHLKKREEVITNIRFLLDNKKNSLGWLRTAKSCQMAAKRLSKHPYEFRKRAVVAAICRGELTPDFYTDASVDDIIAWIRDLDPKKSDTATEARIILEETASNVDSMVRSRVDEMQFRFE</sequence>
<proteinExistence type="predicted"/>
<dbReference type="Proteomes" id="UP001446871">
    <property type="component" value="Unassembled WGS sequence"/>
</dbReference>
<evidence type="ECO:0000313" key="1">
    <source>
        <dbReference type="EMBL" id="KAK8077912.1"/>
    </source>
</evidence>
<evidence type="ECO:0000313" key="2">
    <source>
        <dbReference type="Proteomes" id="UP001446871"/>
    </source>
</evidence>
<protein>
    <submittedName>
        <fullName evidence="1">Uncharacterized protein</fullName>
    </submittedName>
</protein>